<gene>
    <name evidence="1" type="ORF">B0T10DRAFT_558686</name>
</gene>
<keyword evidence="2" id="KW-1185">Reference proteome</keyword>
<organism evidence="1 2">
    <name type="scientific">Thelonectria olida</name>
    <dbReference type="NCBI Taxonomy" id="1576542"/>
    <lineage>
        <taxon>Eukaryota</taxon>
        <taxon>Fungi</taxon>
        <taxon>Dikarya</taxon>
        <taxon>Ascomycota</taxon>
        <taxon>Pezizomycotina</taxon>
        <taxon>Sordariomycetes</taxon>
        <taxon>Hypocreomycetidae</taxon>
        <taxon>Hypocreales</taxon>
        <taxon>Nectriaceae</taxon>
        <taxon>Thelonectria</taxon>
    </lineage>
</organism>
<name>A0A9P9AVN9_9HYPO</name>
<proteinExistence type="predicted"/>
<protein>
    <submittedName>
        <fullName evidence="1">Uncharacterized protein</fullName>
    </submittedName>
</protein>
<dbReference type="Proteomes" id="UP000777438">
    <property type="component" value="Unassembled WGS sequence"/>
</dbReference>
<comment type="caution">
    <text evidence="1">The sequence shown here is derived from an EMBL/GenBank/DDBJ whole genome shotgun (WGS) entry which is preliminary data.</text>
</comment>
<evidence type="ECO:0000313" key="1">
    <source>
        <dbReference type="EMBL" id="KAH6894559.1"/>
    </source>
</evidence>
<dbReference type="OrthoDB" id="3880401at2759"/>
<reference evidence="1 2" key="1">
    <citation type="journal article" date="2021" name="Nat. Commun.">
        <title>Genetic determinants of endophytism in the Arabidopsis root mycobiome.</title>
        <authorList>
            <person name="Mesny F."/>
            <person name="Miyauchi S."/>
            <person name="Thiergart T."/>
            <person name="Pickel B."/>
            <person name="Atanasova L."/>
            <person name="Karlsson M."/>
            <person name="Huettel B."/>
            <person name="Barry K.W."/>
            <person name="Haridas S."/>
            <person name="Chen C."/>
            <person name="Bauer D."/>
            <person name="Andreopoulos W."/>
            <person name="Pangilinan J."/>
            <person name="LaButti K."/>
            <person name="Riley R."/>
            <person name="Lipzen A."/>
            <person name="Clum A."/>
            <person name="Drula E."/>
            <person name="Henrissat B."/>
            <person name="Kohler A."/>
            <person name="Grigoriev I.V."/>
            <person name="Martin F.M."/>
            <person name="Hacquard S."/>
        </authorList>
    </citation>
    <scope>NUCLEOTIDE SEQUENCE [LARGE SCALE GENOMIC DNA]</scope>
    <source>
        <strain evidence="1 2">MPI-CAGE-CH-0241</strain>
    </source>
</reference>
<sequence length="213" mass="22470">MILPDLLYHTLLTVIDYHADPSGASRSVHVLGTHATVAAAKAFASNALHGLGYDPADFTEHAVRAADTPWPHGDGVLVHARAPAGHVFTTSIATTPNTASLQATPAGEVVVPTGAASLHYVVQTTVDYNADRTGAAQETEVEGAYVYRAEALAAARRCLDEGAYVEFDVREDMKGEWPFGEDVVVHAVAEGGQNATVAVRTVPGAHKRHGKQK</sequence>
<evidence type="ECO:0000313" key="2">
    <source>
        <dbReference type="Proteomes" id="UP000777438"/>
    </source>
</evidence>
<dbReference type="AlphaFoldDB" id="A0A9P9AVN9"/>
<dbReference type="EMBL" id="JAGPYM010000005">
    <property type="protein sequence ID" value="KAH6894559.1"/>
    <property type="molecule type" value="Genomic_DNA"/>
</dbReference>
<accession>A0A9P9AVN9</accession>